<dbReference type="OrthoDB" id="5401121at2"/>
<dbReference type="SMART" id="SM00387">
    <property type="entry name" value="HATPase_c"/>
    <property type="match status" value="1"/>
</dbReference>
<name>A0A4R4E1Y0_9BACT</name>
<dbReference type="Pfam" id="PF13426">
    <property type="entry name" value="PAS_9"/>
    <property type="match status" value="1"/>
</dbReference>
<evidence type="ECO:0000259" key="4">
    <source>
        <dbReference type="PROSITE" id="PS50109"/>
    </source>
</evidence>
<dbReference type="InterPro" id="IPR001610">
    <property type="entry name" value="PAC"/>
</dbReference>
<dbReference type="SMART" id="SM00086">
    <property type="entry name" value="PAC"/>
    <property type="match status" value="4"/>
</dbReference>
<comment type="caution">
    <text evidence="7">The sequence shown here is derived from an EMBL/GenBank/DDBJ whole genome shotgun (WGS) entry which is preliminary data.</text>
</comment>
<keyword evidence="2" id="KW-0418">Kinase</keyword>
<dbReference type="InterPro" id="IPR011712">
    <property type="entry name" value="Sig_transdc_His_kin_sub3_dim/P"/>
</dbReference>
<dbReference type="PROSITE" id="PS50113">
    <property type="entry name" value="PAC"/>
    <property type="match status" value="3"/>
</dbReference>
<dbReference type="Pfam" id="PF08447">
    <property type="entry name" value="PAS_3"/>
    <property type="match status" value="1"/>
</dbReference>
<keyword evidence="3" id="KW-0902">Two-component regulatory system</keyword>
<feature type="domain" description="PAC" evidence="6">
    <location>
        <begin position="108"/>
        <end position="159"/>
    </location>
</feature>
<dbReference type="Gene3D" id="1.20.5.1930">
    <property type="match status" value="1"/>
</dbReference>
<dbReference type="GO" id="GO:0000155">
    <property type="term" value="F:phosphorelay sensor kinase activity"/>
    <property type="evidence" value="ECO:0007669"/>
    <property type="project" value="InterPro"/>
</dbReference>
<feature type="domain" description="Histidine kinase" evidence="4">
    <location>
        <begin position="556"/>
        <end position="747"/>
    </location>
</feature>
<accession>A0A4R4E1Y0</accession>
<dbReference type="Pfam" id="PF00989">
    <property type="entry name" value="PAS"/>
    <property type="match status" value="2"/>
</dbReference>
<dbReference type="Gene3D" id="3.30.450.20">
    <property type="entry name" value="PAS domain"/>
    <property type="match status" value="4"/>
</dbReference>
<dbReference type="Pfam" id="PF02518">
    <property type="entry name" value="HATPase_c"/>
    <property type="match status" value="1"/>
</dbReference>
<dbReference type="GO" id="GO:0016020">
    <property type="term" value="C:membrane"/>
    <property type="evidence" value="ECO:0007669"/>
    <property type="project" value="InterPro"/>
</dbReference>
<evidence type="ECO:0000313" key="8">
    <source>
        <dbReference type="Proteomes" id="UP000295164"/>
    </source>
</evidence>
<feature type="domain" description="PAS" evidence="5">
    <location>
        <begin position="160"/>
        <end position="234"/>
    </location>
</feature>
<dbReference type="InterPro" id="IPR000014">
    <property type="entry name" value="PAS"/>
</dbReference>
<dbReference type="InterPro" id="IPR003594">
    <property type="entry name" value="HATPase_dom"/>
</dbReference>
<evidence type="ECO:0000256" key="1">
    <source>
        <dbReference type="ARBA" id="ARBA00022679"/>
    </source>
</evidence>
<dbReference type="PANTHER" id="PTHR24421:SF59">
    <property type="entry name" value="OXYGEN SENSOR HISTIDINE KINASE NREB"/>
    <property type="match status" value="1"/>
</dbReference>
<dbReference type="GO" id="GO:0006355">
    <property type="term" value="P:regulation of DNA-templated transcription"/>
    <property type="evidence" value="ECO:0007669"/>
    <property type="project" value="InterPro"/>
</dbReference>
<reference evidence="7 8" key="1">
    <citation type="submission" date="2019-03" db="EMBL/GenBank/DDBJ databases">
        <authorList>
            <person name="Kim M.K.M."/>
        </authorList>
    </citation>
    <scope>NUCLEOTIDE SEQUENCE [LARGE SCALE GENOMIC DNA]</scope>
    <source>
        <strain evidence="7 8">17J68-15</strain>
    </source>
</reference>
<dbReference type="CDD" id="cd00130">
    <property type="entry name" value="PAS"/>
    <property type="match status" value="3"/>
</dbReference>
<feature type="domain" description="PAC" evidence="6">
    <location>
        <begin position="362"/>
        <end position="412"/>
    </location>
</feature>
<dbReference type="Proteomes" id="UP000295164">
    <property type="component" value="Unassembled WGS sequence"/>
</dbReference>
<organism evidence="7 8">
    <name type="scientific">Flaviaesturariibacter aridisoli</name>
    <dbReference type="NCBI Taxonomy" id="2545761"/>
    <lineage>
        <taxon>Bacteria</taxon>
        <taxon>Pseudomonadati</taxon>
        <taxon>Bacteroidota</taxon>
        <taxon>Chitinophagia</taxon>
        <taxon>Chitinophagales</taxon>
        <taxon>Chitinophagaceae</taxon>
        <taxon>Flaviaestuariibacter</taxon>
    </lineage>
</organism>
<gene>
    <name evidence="7" type="ORF">E0486_05660</name>
</gene>
<dbReference type="InterPro" id="IPR005467">
    <property type="entry name" value="His_kinase_dom"/>
</dbReference>
<evidence type="ECO:0000259" key="5">
    <source>
        <dbReference type="PROSITE" id="PS50112"/>
    </source>
</evidence>
<dbReference type="AlphaFoldDB" id="A0A4R4E1Y0"/>
<proteinExistence type="predicted"/>
<dbReference type="InterPro" id="IPR050482">
    <property type="entry name" value="Sensor_HK_TwoCompSys"/>
</dbReference>
<dbReference type="InterPro" id="IPR036890">
    <property type="entry name" value="HATPase_C_sf"/>
</dbReference>
<dbReference type="Gene3D" id="3.30.565.10">
    <property type="entry name" value="Histidine kinase-like ATPase, C-terminal domain"/>
    <property type="match status" value="1"/>
</dbReference>
<dbReference type="CDD" id="cd16917">
    <property type="entry name" value="HATPase_UhpB-NarQ-NarX-like"/>
    <property type="match status" value="1"/>
</dbReference>
<dbReference type="Pfam" id="PF07730">
    <property type="entry name" value="HisKA_3"/>
    <property type="match status" value="1"/>
</dbReference>
<keyword evidence="8" id="KW-1185">Reference proteome</keyword>
<feature type="domain" description="PAS" evidence="5">
    <location>
        <begin position="290"/>
        <end position="360"/>
    </location>
</feature>
<dbReference type="PANTHER" id="PTHR24421">
    <property type="entry name" value="NITRATE/NITRITE SENSOR PROTEIN NARX-RELATED"/>
    <property type="match status" value="1"/>
</dbReference>
<dbReference type="EMBL" id="SKFH01000006">
    <property type="protein sequence ID" value="TCZ73446.1"/>
    <property type="molecule type" value="Genomic_DNA"/>
</dbReference>
<dbReference type="SUPFAM" id="SSF55785">
    <property type="entry name" value="PYP-like sensor domain (PAS domain)"/>
    <property type="match status" value="4"/>
</dbReference>
<feature type="domain" description="PAC" evidence="6">
    <location>
        <begin position="237"/>
        <end position="289"/>
    </location>
</feature>
<dbReference type="PROSITE" id="PS50109">
    <property type="entry name" value="HIS_KIN"/>
    <property type="match status" value="1"/>
</dbReference>
<dbReference type="InterPro" id="IPR035965">
    <property type="entry name" value="PAS-like_dom_sf"/>
</dbReference>
<evidence type="ECO:0000256" key="3">
    <source>
        <dbReference type="ARBA" id="ARBA00023012"/>
    </source>
</evidence>
<evidence type="ECO:0000259" key="6">
    <source>
        <dbReference type="PROSITE" id="PS50113"/>
    </source>
</evidence>
<evidence type="ECO:0000313" key="7">
    <source>
        <dbReference type="EMBL" id="TCZ73446.1"/>
    </source>
</evidence>
<dbReference type="PROSITE" id="PS50112">
    <property type="entry name" value="PAS"/>
    <property type="match status" value="3"/>
</dbReference>
<evidence type="ECO:0000256" key="2">
    <source>
        <dbReference type="ARBA" id="ARBA00022777"/>
    </source>
</evidence>
<protein>
    <submittedName>
        <fullName evidence="7">PAS domain S-box protein</fullName>
    </submittedName>
</protein>
<dbReference type="InterPro" id="IPR013767">
    <property type="entry name" value="PAS_fold"/>
</dbReference>
<dbReference type="InterPro" id="IPR013655">
    <property type="entry name" value="PAS_fold_3"/>
</dbReference>
<feature type="domain" description="PAS" evidence="5">
    <location>
        <begin position="36"/>
        <end position="89"/>
    </location>
</feature>
<dbReference type="GO" id="GO:0046983">
    <property type="term" value="F:protein dimerization activity"/>
    <property type="evidence" value="ECO:0007669"/>
    <property type="project" value="InterPro"/>
</dbReference>
<sequence>MTPNHVSPLRIADGMSVASIAPKVTGSVPDFWSGIPDNLYRFIVENCHEGVWMINPETQTLYVNRKMAEMLGCTVDDLMGGDVLGFIDPAYRASFVTHQLLRRNGESEQYEFCLRNKLDEPVWVLIAATPIMQNDVFTGTLAMVMDISSRKQMETELLQSVQRFHLALQATRDGIWEWDFRESRMYFSARFCEILGYAADDTALERSYHAWASRIHPSHRGFVEQQLQRHLAENVPFEVEYLHLHRSGTYRWHKANGQARFDENGKPYRMAGSVRDISEEKEVEQAMLQEKAFSDSIINSLPGVFYLLDESGRLERWNRNLERVAGRSSEEVANMPALDLVAPEDRPQVLEVFEAALRQGWGKAEARLQHIDGSTRDFYFNGKLVRHGARHALVGMGIDISERKETEQLLRLSESKYRMLFDFNPVPLFMVRAKDLQFLDVNYAAMQHYQFTKEEFLRMSYAQVEFGASGNSLADRAQSFDRVVTHSRKDGQRMQMQVSHHLIDHNNEEALLFLCLDVTEKLKNEELLRRSYEEIRELAVHLQDVREKERTEIARDIHDELGQALTAVRMNLSSILRKPEETLQNLEKIREALALTEQTMSSVRKIATELRPTLLDDLGLVEALRWYVDGFRKRMDLQVFLCTSCTGTISDPQISIVIFRIVQESLTNIARHALAGKVQVSIEQSGTSLLLRIEDDGVGFDIATARKADSLGMLGLKERAQSIKGEYTVVSWPGRGTVVQVFVPDAFVNSN</sequence>
<dbReference type="NCBIfam" id="TIGR00229">
    <property type="entry name" value="sensory_box"/>
    <property type="match status" value="3"/>
</dbReference>
<dbReference type="InterPro" id="IPR000700">
    <property type="entry name" value="PAS-assoc_C"/>
</dbReference>
<dbReference type="SMART" id="SM00091">
    <property type="entry name" value="PAS"/>
    <property type="match status" value="4"/>
</dbReference>
<keyword evidence="1" id="KW-0808">Transferase</keyword>
<dbReference type="SUPFAM" id="SSF55874">
    <property type="entry name" value="ATPase domain of HSP90 chaperone/DNA topoisomerase II/histidine kinase"/>
    <property type="match status" value="1"/>
</dbReference>